<feature type="domain" description="Bacterial bifunctional deaminase-reductase C-terminal" evidence="1">
    <location>
        <begin position="3"/>
        <end position="198"/>
    </location>
</feature>
<dbReference type="InterPro" id="IPR050765">
    <property type="entry name" value="Riboflavin_Biosynth_HTPR"/>
</dbReference>
<dbReference type="InterPro" id="IPR002734">
    <property type="entry name" value="RibDG_C"/>
</dbReference>
<name>A0A5P9QE81_9MICO</name>
<sequence length="214" mass="22687">MRLTATMFQTLDGVVQGPGGPDEDRSGGFDRGGWLAPYADEGMNEVVTAVFGRAAAFLLGRRTYDIFAAYWPTAPREVDGAPDVVAQRLADLPKHVVSTTLTDPAWAGTEVVGREGADVHSAVERLKEAPPSSVGDELQVHGSPTLVGWLVAQGLLDELRVLTFPVVLGHGERLFPTGSASAAFTLGDVRRTGSGIVVTTYRPAGRPVYRSVDG</sequence>
<dbReference type="AlphaFoldDB" id="A0A5P9QE81"/>
<gene>
    <name evidence="2" type="ORF">KDY119_03121</name>
</gene>
<evidence type="ECO:0000313" key="2">
    <source>
        <dbReference type="EMBL" id="QFU99589.1"/>
    </source>
</evidence>
<dbReference type="EMBL" id="CP045529">
    <property type="protein sequence ID" value="QFU99589.1"/>
    <property type="molecule type" value="Genomic_DNA"/>
</dbReference>
<evidence type="ECO:0000313" key="3">
    <source>
        <dbReference type="Proteomes" id="UP000326702"/>
    </source>
</evidence>
<dbReference type="SUPFAM" id="SSF53597">
    <property type="entry name" value="Dihydrofolate reductase-like"/>
    <property type="match status" value="1"/>
</dbReference>
<evidence type="ECO:0000259" key="1">
    <source>
        <dbReference type="Pfam" id="PF01872"/>
    </source>
</evidence>
<dbReference type="RefSeq" id="WP_036947456.1">
    <property type="nucleotide sequence ID" value="NZ_BAABIH010000016.1"/>
</dbReference>
<dbReference type="PANTHER" id="PTHR38011:SF2">
    <property type="entry name" value="BIFUNCTIONAL DEAMINASE-REDUCTASE DOMAIN PROTEIN"/>
    <property type="match status" value="1"/>
</dbReference>
<dbReference type="GO" id="GO:0009231">
    <property type="term" value="P:riboflavin biosynthetic process"/>
    <property type="evidence" value="ECO:0007669"/>
    <property type="project" value="InterPro"/>
</dbReference>
<accession>A0A5P9QE81</accession>
<dbReference type="PANTHER" id="PTHR38011">
    <property type="entry name" value="DIHYDROFOLATE REDUCTASE FAMILY PROTEIN (AFU_ORTHOLOGUE AFUA_8G06820)"/>
    <property type="match status" value="1"/>
</dbReference>
<dbReference type="InterPro" id="IPR024072">
    <property type="entry name" value="DHFR-like_dom_sf"/>
</dbReference>
<dbReference type="Gene3D" id="3.40.430.10">
    <property type="entry name" value="Dihydrofolate Reductase, subunit A"/>
    <property type="match status" value="1"/>
</dbReference>
<dbReference type="Pfam" id="PF01872">
    <property type="entry name" value="RibD_C"/>
    <property type="match status" value="1"/>
</dbReference>
<organism evidence="2 3">
    <name type="scientific">Luteimicrobium xylanilyticum</name>
    <dbReference type="NCBI Taxonomy" id="1133546"/>
    <lineage>
        <taxon>Bacteria</taxon>
        <taxon>Bacillati</taxon>
        <taxon>Actinomycetota</taxon>
        <taxon>Actinomycetes</taxon>
        <taxon>Micrococcales</taxon>
        <taxon>Luteimicrobium</taxon>
    </lineage>
</organism>
<dbReference type="OrthoDB" id="7342392at2"/>
<dbReference type="GO" id="GO:0008703">
    <property type="term" value="F:5-amino-6-(5-phosphoribosylamino)uracil reductase activity"/>
    <property type="evidence" value="ECO:0007669"/>
    <property type="project" value="InterPro"/>
</dbReference>
<keyword evidence="3" id="KW-1185">Reference proteome</keyword>
<protein>
    <recommendedName>
        <fullName evidence="1">Bacterial bifunctional deaminase-reductase C-terminal domain-containing protein</fullName>
    </recommendedName>
</protein>
<dbReference type="Proteomes" id="UP000326702">
    <property type="component" value="Chromosome"/>
</dbReference>
<dbReference type="KEGG" id="lxl:KDY119_03121"/>
<reference evidence="2 3" key="1">
    <citation type="submission" date="2019-10" db="EMBL/GenBank/DDBJ databases">
        <title>Genome sequence of Luteimicrobium xylanilyticum HY-24.</title>
        <authorList>
            <person name="Kim D.Y."/>
            <person name="Park H.-Y."/>
        </authorList>
    </citation>
    <scope>NUCLEOTIDE SEQUENCE [LARGE SCALE GENOMIC DNA]</scope>
    <source>
        <strain evidence="2 3">HY-24</strain>
    </source>
</reference>
<proteinExistence type="predicted"/>